<evidence type="ECO:0000259" key="6">
    <source>
        <dbReference type="Pfam" id="PF04932"/>
    </source>
</evidence>
<dbReference type="Pfam" id="PF04932">
    <property type="entry name" value="Wzy_C"/>
    <property type="match status" value="1"/>
</dbReference>
<comment type="caution">
    <text evidence="7">The sequence shown here is derived from an EMBL/GenBank/DDBJ whole genome shotgun (WGS) entry which is preliminary data.</text>
</comment>
<feature type="transmembrane region" description="Helical" evidence="5">
    <location>
        <begin position="85"/>
        <end position="101"/>
    </location>
</feature>
<dbReference type="InterPro" id="IPR007016">
    <property type="entry name" value="O-antigen_ligase-rel_domated"/>
</dbReference>
<feature type="transmembrane region" description="Helical" evidence="5">
    <location>
        <begin position="254"/>
        <end position="271"/>
    </location>
</feature>
<dbReference type="AlphaFoldDB" id="A0A3A4PBY2"/>
<feature type="transmembrane region" description="Helical" evidence="5">
    <location>
        <begin position="137"/>
        <end position="159"/>
    </location>
</feature>
<proteinExistence type="predicted"/>
<dbReference type="GO" id="GO:0016874">
    <property type="term" value="F:ligase activity"/>
    <property type="evidence" value="ECO:0007669"/>
    <property type="project" value="UniProtKB-KW"/>
</dbReference>
<accession>A0A3A4PBY2</accession>
<keyword evidence="4 5" id="KW-0472">Membrane</keyword>
<evidence type="ECO:0000256" key="3">
    <source>
        <dbReference type="ARBA" id="ARBA00022989"/>
    </source>
</evidence>
<name>A0A3A4PBY2_ABYX5</name>
<evidence type="ECO:0000256" key="2">
    <source>
        <dbReference type="ARBA" id="ARBA00022692"/>
    </source>
</evidence>
<feature type="transmembrane region" description="Helical" evidence="5">
    <location>
        <begin position="406"/>
        <end position="427"/>
    </location>
</feature>
<feature type="transmembrane region" description="Helical" evidence="5">
    <location>
        <begin position="55"/>
        <end position="78"/>
    </location>
</feature>
<evidence type="ECO:0000313" key="7">
    <source>
        <dbReference type="EMBL" id="RJP25474.1"/>
    </source>
</evidence>
<evidence type="ECO:0000256" key="4">
    <source>
        <dbReference type="ARBA" id="ARBA00023136"/>
    </source>
</evidence>
<keyword evidence="3 5" id="KW-1133">Transmembrane helix</keyword>
<feature type="transmembrane region" description="Helical" evidence="5">
    <location>
        <begin position="198"/>
        <end position="219"/>
    </location>
</feature>
<feature type="transmembrane region" description="Helical" evidence="5">
    <location>
        <begin position="12"/>
        <end position="35"/>
    </location>
</feature>
<feature type="transmembrane region" description="Helical" evidence="5">
    <location>
        <begin position="326"/>
        <end position="346"/>
    </location>
</feature>
<gene>
    <name evidence="7" type="ORF">C4520_02405</name>
</gene>
<dbReference type="PANTHER" id="PTHR37422">
    <property type="entry name" value="TEICHURONIC ACID BIOSYNTHESIS PROTEIN TUAE"/>
    <property type="match status" value="1"/>
</dbReference>
<evidence type="ECO:0000256" key="1">
    <source>
        <dbReference type="ARBA" id="ARBA00004141"/>
    </source>
</evidence>
<evidence type="ECO:0000256" key="5">
    <source>
        <dbReference type="SAM" id="Phobius"/>
    </source>
</evidence>
<feature type="transmembrane region" description="Helical" evidence="5">
    <location>
        <begin position="107"/>
        <end position="125"/>
    </location>
</feature>
<dbReference type="Proteomes" id="UP000265882">
    <property type="component" value="Unassembled WGS sequence"/>
</dbReference>
<evidence type="ECO:0000313" key="8">
    <source>
        <dbReference type="Proteomes" id="UP000265882"/>
    </source>
</evidence>
<feature type="transmembrane region" description="Helical" evidence="5">
    <location>
        <begin position="439"/>
        <end position="457"/>
    </location>
</feature>
<sequence>MEPQATTGSFKLPFAWAHIFLAFAVGLMLSFLVFIDPLVFSHLDFYYGTINISTVIPFEFAILFLVCLLLLSCLSYFFSRNFTNNLLLFLLVLTPFVTVISENIIEIGFIVLVIAFLVVFARSCLEGRTEFRASPTFLFIIGLAVFWLNSLMAPCLGVGEKIKGLLTVALHVCSRLGFFSFIVLFVNDFNQVRRFLDYMFIFGLISGVIGLFQLAYFFITGSEITFSTGVFVWLETPFGLLPRSTALMISPNELGVVTAISTVILLGYLLWEKDLGVKRKCMYWLCIIILLVSQGPPLSRSALMALAVVVCLISFLYKPSKGIHVLLLYLLIAIAATLVGLTSYMVENFLELNTSSADFRIYTSQIAFRAIRHFPLTGIGLGNFSDYNNVFNLIVHNTFLQPAADFGLLGALIFWCFLFFIVIRIGLLAIPAPTPPHGCTYRILFLVCLIYLVAAPFQPFMFLKHLWLVLAVTEASILLNRETEKDYLND</sequence>
<dbReference type="EMBL" id="QZKU01000022">
    <property type="protein sequence ID" value="RJP25474.1"/>
    <property type="molecule type" value="Genomic_DNA"/>
</dbReference>
<feature type="transmembrane region" description="Helical" evidence="5">
    <location>
        <begin position="165"/>
        <end position="186"/>
    </location>
</feature>
<feature type="domain" description="O-antigen ligase-related" evidence="6">
    <location>
        <begin position="285"/>
        <end position="414"/>
    </location>
</feature>
<reference evidence="7 8" key="1">
    <citation type="journal article" date="2017" name="ISME J.">
        <title>Energy and carbon metabolisms in a deep terrestrial subsurface fluid microbial community.</title>
        <authorList>
            <person name="Momper L."/>
            <person name="Jungbluth S.P."/>
            <person name="Lee M.D."/>
            <person name="Amend J.P."/>
        </authorList>
    </citation>
    <scope>NUCLEOTIDE SEQUENCE [LARGE SCALE GENOMIC DNA]</scope>
    <source>
        <strain evidence="7">SURF_5</strain>
    </source>
</reference>
<dbReference type="PANTHER" id="PTHR37422:SF13">
    <property type="entry name" value="LIPOPOLYSACCHARIDE BIOSYNTHESIS PROTEIN PA4999-RELATED"/>
    <property type="match status" value="1"/>
</dbReference>
<comment type="subcellular location">
    <subcellularLocation>
        <location evidence="1">Membrane</location>
        <topology evidence="1">Multi-pass membrane protein</topology>
    </subcellularLocation>
</comment>
<feature type="transmembrane region" description="Helical" evidence="5">
    <location>
        <begin position="280"/>
        <end position="296"/>
    </location>
</feature>
<organism evidence="7 8">
    <name type="scientific">Abyssobacteria bacterium (strain SURF_5)</name>
    <dbReference type="NCBI Taxonomy" id="2093360"/>
    <lineage>
        <taxon>Bacteria</taxon>
        <taxon>Pseudomonadati</taxon>
        <taxon>Candidatus Hydrogenedentota</taxon>
        <taxon>Candidatus Abyssobacteria</taxon>
    </lineage>
</organism>
<dbReference type="InterPro" id="IPR051533">
    <property type="entry name" value="WaaL-like"/>
</dbReference>
<keyword evidence="2 5" id="KW-0812">Transmembrane</keyword>
<protein>
    <submittedName>
        <fullName evidence="7">O-antigen ligase domain-containing protein</fullName>
    </submittedName>
</protein>
<dbReference type="GO" id="GO:0016020">
    <property type="term" value="C:membrane"/>
    <property type="evidence" value="ECO:0007669"/>
    <property type="project" value="UniProtKB-SubCell"/>
</dbReference>
<feature type="transmembrane region" description="Helical" evidence="5">
    <location>
        <begin position="302"/>
        <end position="319"/>
    </location>
</feature>
<keyword evidence="7" id="KW-0436">Ligase</keyword>